<dbReference type="Proteomes" id="UP000198582">
    <property type="component" value="Unassembled WGS sequence"/>
</dbReference>
<dbReference type="OrthoDB" id="3636570at2"/>
<gene>
    <name evidence="5" type="ORF">SAMN04489732_104219</name>
</gene>
<dbReference type="InterPro" id="IPR025734">
    <property type="entry name" value="EspG"/>
</dbReference>
<keyword evidence="6" id="KW-1185">Reference proteome</keyword>
<dbReference type="RefSeq" id="WP_091616767.1">
    <property type="nucleotide sequence ID" value="NZ_FOEF01000004.1"/>
</dbReference>
<name>A0A1H8VRL5_9PSEU</name>
<evidence type="ECO:0000256" key="2">
    <source>
        <dbReference type="ARBA" id="ARBA00006411"/>
    </source>
</evidence>
<dbReference type="Pfam" id="PF14011">
    <property type="entry name" value="ESX-1_EspG"/>
    <property type="match status" value="1"/>
</dbReference>
<evidence type="ECO:0000256" key="3">
    <source>
        <dbReference type="ARBA" id="ARBA00022490"/>
    </source>
</evidence>
<evidence type="ECO:0000256" key="4">
    <source>
        <dbReference type="ARBA" id="ARBA00023186"/>
    </source>
</evidence>
<dbReference type="AlphaFoldDB" id="A0A1H8VRL5"/>
<evidence type="ECO:0000313" key="5">
    <source>
        <dbReference type="EMBL" id="SEP17588.1"/>
    </source>
</evidence>
<keyword evidence="4" id="KW-0143">Chaperone</keyword>
<evidence type="ECO:0000256" key="1">
    <source>
        <dbReference type="ARBA" id="ARBA00004496"/>
    </source>
</evidence>
<evidence type="ECO:0000313" key="6">
    <source>
        <dbReference type="Proteomes" id="UP000198582"/>
    </source>
</evidence>
<sequence>MIRVSASAFDVLWTDLGLGRPPVPLAVRSVGSTEDERAVIRAEVYRNLGERGLFDGTALDPALENRLRLLDGAERFVACEALVDMTAEVPFRAVAAVRGRSGVLAVQPSQTIALSGIRGGELGTAIVEVLPELGAGPGYGVSLPAGTVAAAEDPSFGERGARSAAAASADGPGASAASAAQVREVLAIQARPVYAAGQFSAYARGGDGRVARVGGLTWFDTDLGAYCATTSAGRGGQEWVNVSPVDGNRLAERVAGLFSVD</sequence>
<comment type="subcellular location">
    <subcellularLocation>
        <location evidence="1">Cytoplasm</location>
    </subcellularLocation>
</comment>
<reference evidence="5 6" key="1">
    <citation type="submission" date="2016-10" db="EMBL/GenBank/DDBJ databases">
        <authorList>
            <person name="de Groot N.N."/>
        </authorList>
    </citation>
    <scope>NUCLEOTIDE SEQUENCE [LARGE SCALE GENOMIC DNA]</scope>
    <source>
        <strain evidence="5 6">DSM 44993</strain>
    </source>
</reference>
<protein>
    <submittedName>
        <fullName evidence="5">EspG family protein</fullName>
    </submittedName>
</protein>
<organism evidence="5 6">
    <name type="scientific">Amycolatopsis saalfeldensis</name>
    <dbReference type="NCBI Taxonomy" id="394193"/>
    <lineage>
        <taxon>Bacteria</taxon>
        <taxon>Bacillati</taxon>
        <taxon>Actinomycetota</taxon>
        <taxon>Actinomycetes</taxon>
        <taxon>Pseudonocardiales</taxon>
        <taxon>Pseudonocardiaceae</taxon>
        <taxon>Amycolatopsis</taxon>
    </lineage>
</organism>
<proteinExistence type="inferred from homology"/>
<keyword evidence="3" id="KW-0963">Cytoplasm</keyword>
<comment type="similarity">
    <text evidence="2">Belongs to the EspG family.</text>
</comment>
<dbReference type="EMBL" id="FOEF01000004">
    <property type="protein sequence ID" value="SEP17588.1"/>
    <property type="molecule type" value="Genomic_DNA"/>
</dbReference>
<dbReference type="STRING" id="394193.SAMN04489732_104219"/>
<accession>A0A1H8VRL5</accession>